<keyword evidence="2" id="KW-0472">Membrane</keyword>
<gene>
    <name evidence="6" type="ORF">I8608_001571</name>
</gene>
<comment type="caution">
    <text evidence="6">The sequence shown here is derived from an EMBL/GenBank/DDBJ whole genome shotgun (WGS) entry which is preliminary data.</text>
</comment>
<keyword evidence="2" id="KW-1043">Host membrane</keyword>
<dbReference type="AlphaFoldDB" id="A0AAN5MEJ4"/>
<evidence type="ECO:0000259" key="5">
    <source>
        <dbReference type="Pfam" id="PF04888"/>
    </source>
</evidence>
<proteinExistence type="inferred from homology"/>
<comment type="subcellular location">
    <subcellularLocation>
        <location evidence="1">Host membrane</location>
        <topology evidence="1">Multi-pass membrane protein</topology>
    </subcellularLocation>
</comment>
<accession>A0AAN5MEJ4</accession>
<evidence type="ECO:0000256" key="1">
    <source>
        <dbReference type="ARBA" id="ARBA00004301"/>
    </source>
</evidence>
<evidence type="ECO:0000313" key="7">
    <source>
        <dbReference type="Proteomes" id="UP000865968"/>
    </source>
</evidence>
<reference evidence="6" key="1">
    <citation type="journal article" date="2018" name="Genome Biol.">
        <title>SKESA: strategic k-mer extension for scrupulous assemblies.</title>
        <authorList>
            <person name="Souvorov A."/>
            <person name="Agarwala R."/>
            <person name="Lipman D.J."/>
        </authorList>
    </citation>
    <scope>NUCLEOTIDE SEQUENCE</scope>
    <source>
        <strain evidence="6">Morganella morganii ARLG-3209</strain>
    </source>
</reference>
<evidence type="ECO:0000256" key="2">
    <source>
        <dbReference type="ARBA" id="ARBA00022870"/>
    </source>
</evidence>
<evidence type="ECO:0000313" key="6">
    <source>
        <dbReference type="EMBL" id="HAT3808744.1"/>
    </source>
</evidence>
<dbReference type="InterPro" id="IPR006972">
    <property type="entry name" value="BipB-like_C"/>
</dbReference>
<feature type="domain" description="Translocator protein BipB-like C-terminal" evidence="5">
    <location>
        <begin position="93"/>
        <end position="486"/>
    </location>
</feature>
<protein>
    <submittedName>
        <fullName evidence="6">YopB/SseC family type III secretion system translocon subunit</fullName>
    </submittedName>
</protein>
<name>A0AAN5MEJ4_MORMO</name>
<dbReference type="Pfam" id="PF04888">
    <property type="entry name" value="SseC"/>
    <property type="match status" value="1"/>
</dbReference>
<organism evidence="6 7">
    <name type="scientific">Morganella morganii</name>
    <name type="common">Proteus morganii</name>
    <dbReference type="NCBI Taxonomy" id="582"/>
    <lineage>
        <taxon>Bacteria</taxon>
        <taxon>Pseudomonadati</taxon>
        <taxon>Pseudomonadota</taxon>
        <taxon>Gammaproteobacteria</taxon>
        <taxon>Enterobacterales</taxon>
        <taxon>Morganellaceae</taxon>
        <taxon>Morganella</taxon>
    </lineage>
</organism>
<dbReference type="GO" id="GO:0033644">
    <property type="term" value="C:host cell membrane"/>
    <property type="evidence" value="ECO:0007669"/>
    <property type="project" value="UniProtKB-SubCell"/>
</dbReference>
<reference evidence="6" key="2">
    <citation type="submission" date="2020-10" db="EMBL/GenBank/DDBJ databases">
        <authorList>
            <consortium name="NCBI Pathogen Detection Project"/>
        </authorList>
    </citation>
    <scope>NUCLEOTIDE SEQUENCE</scope>
    <source>
        <strain evidence="6">Morganella morganii ARLG-3209</strain>
    </source>
</reference>
<sequence>MQINGTPLTGNVSFHLPLTARVQPARIASGALGEHFCAPAQFADEDEGVKRRGYVSRQEADKALRKLMGIQSEGDGTRCATVRDVLEMDPMMLSLMMTQLVLKACGNSADALCRQLEHVSEVQAVLRDKQVAEYQDQINKAVEQAEQVRKAGIINAAFDWIIGGAEAVIGVLKMVEGILTADPLAITDGAAYFSAGMAGMVKAGAETAEVLGADKSVCDDIINAAGTGQMVCEGVALTLDIIQIGRGIRAARAITKATEEVLDTGAGKALTGAVSKGAESELKTLAEKAGQEVSRMMSKDAGMVLECGMAEVSEIAAETAAHELEAESDMVRSISKSFTRKGIGKLVETAIEGAGKDLLKKSEEVVAKKLRDAILKNLRNSIVKTVTVDCTRNSIFFIRFIANFAGGMSKISVSLVALASAKLQRDIDHLMMQQGYIDFMQNWTEDRKKTQQKGLEQTYQNSINTLRICSEIIDNSGTVLANIAGQRA</sequence>
<dbReference type="EMBL" id="DACSWI010000003">
    <property type="protein sequence ID" value="HAT3808744.1"/>
    <property type="molecule type" value="Genomic_DNA"/>
</dbReference>
<evidence type="ECO:0000256" key="4">
    <source>
        <dbReference type="ARBA" id="ARBA00035640"/>
    </source>
</evidence>
<dbReference type="Proteomes" id="UP000865968">
    <property type="component" value="Unassembled WGS sequence"/>
</dbReference>
<comment type="similarity">
    <text evidence="4">Belongs to the SctE/SipB/YopB family.</text>
</comment>
<keyword evidence="3" id="KW-0843">Virulence</keyword>
<evidence type="ECO:0000256" key="3">
    <source>
        <dbReference type="ARBA" id="ARBA00023026"/>
    </source>
</evidence>